<dbReference type="RefSeq" id="WP_229793775.1">
    <property type="nucleotide sequence ID" value="NZ_BMXB01000014.1"/>
</dbReference>
<sequence>MRTFLIILMLNFSFLNAQEKEVLVFHKTEGWHHESIPTGIKAVQELGEENSFRVTETDDAGAFTKENLEKFDLVLFLNTSGNVLDEHQQRAFKNYMETGGNFFGIHAAADTEFEWEWYGKLVGAYFVDHPEIQEATVKVVKPNHPTVAHLPENWNRTDEWYNYRNINPAMEVLLLLDEDSYEGGKNEGFHPIAWFRELEGGGRTVYTGGGHTDESYFEENFREHLLQCILFAIGK</sequence>
<gene>
    <name evidence="2" type="ORF">GCM10007103_28330</name>
</gene>
<name>A0A918SI92_9FLAO</name>
<reference evidence="2" key="2">
    <citation type="submission" date="2020-09" db="EMBL/GenBank/DDBJ databases">
        <authorList>
            <person name="Sun Q."/>
            <person name="Kim S."/>
        </authorList>
    </citation>
    <scope>NUCLEOTIDE SEQUENCE</scope>
    <source>
        <strain evidence="2">KCTC 12719</strain>
    </source>
</reference>
<dbReference type="Gene3D" id="3.40.50.880">
    <property type="match status" value="1"/>
</dbReference>
<protein>
    <recommendedName>
        <fullName evidence="1">ThuA-like domain-containing protein</fullName>
    </recommendedName>
</protein>
<dbReference type="PANTHER" id="PTHR40469">
    <property type="entry name" value="SECRETED GLYCOSYL HYDROLASE"/>
    <property type="match status" value="1"/>
</dbReference>
<evidence type="ECO:0000313" key="2">
    <source>
        <dbReference type="EMBL" id="GHA45597.1"/>
    </source>
</evidence>
<feature type="domain" description="ThuA-like" evidence="1">
    <location>
        <begin position="22"/>
        <end position="232"/>
    </location>
</feature>
<evidence type="ECO:0000259" key="1">
    <source>
        <dbReference type="Pfam" id="PF06283"/>
    </source>
</evidence>
<dbReference type="SUPFAM" id="SSF52317">
    <property type="entry name" value="Class I glutamine amidotransferase-like"/>
    <property type="match status" value="1"/>
</dbReference>
<dbReference type="EMBL" id="BMXB01000014">
    <property type="protein sequence ID" value="GHA45597.1"/>
    <property type="molecule type" value="Genomic_DNA"/>
</dbReference>
<comment type="caution">
    <text evidence="2">The sequence shown here is derived from an EMBL/GenBank/DDBJ whole genome shotgun (WGS) entry which is preliminary data.</text>
</comment>
<organism evidence="2 3">
    <name type="scientific">Salinimicrobium marinum</name>
    <dbReference type="NCBI Taxonomy" id="680283"/>
    <lineage>
        <taxon>Bacteria</taxon>
        <taxon>Pseudomonadati</taxon>
        <taxon>Bacteroidota</taxon>
        <taxon>Flavobacteriia</taxon>
        <taxon>Flavobacteriales</taxon>
        <taxon>Flavobacteriaceae</taxon>
        <taxon>Salinimicrobium</taxon>
    </lineage>
</organism>
<dbReference type="Pfam" id="PF06283">
    <property type="entry name" value="ThuA"/>
    <property type="match status" value="1"/>
</dbReference>
<dbReference type="AlphaFoldDB" id="A0A918SI92"/>
<reference evidence="2" key="1">
    <citation type="journal article" date="2014" name="Int. J. Syst. Evol. Microbiol.">
        <title>Complete genome sequence of Corynebacterium casei LMG S-19264T (=DSM 44701T), isolated from a smear-ripened cheese.</title>
        <authorList>
            <consortium name="US DOE Joint Genome Institute (JGI-PGF)"/>
            <person name="Walter F."/>
            <person name="Albersmeier A."/>
            <person name="Kalinowski J."/>
            <person name="Ruckert C."/>
        </authorList>
    </citation>
    <scope>NUCLEOTIDE SEQUENCE</scope>
    <source>
        <strain evidence="2">KCTC 12719</strain>
    </source>
</reference>
<dbReference type="Proteomes" id="UP000610456">
    <property type="component" value="Unassembled WGS sequence"/>
</dbReference>
<proteinExistence type="predicted"/>
<dbReference type="InterPro" id="IPR029010">
    <property type="entry name" value="ThuA-like"/>
</dbReference>
<keyword evidence="3" id="KW-1185">Reference proteome</keyword>
<evidence type="ECO:0000313" key="3">
    <source>
        <dbReference type="Proteomes" id="UP000610456"/>
    </source>
</evidence>
<accession>A0A918SI92</accession>
<dbReference type="InterPro" id="IPR029062">
    <property type="entry name" value="Class_I_gatase-like"/>
</dbReference>
<dbReference type="PANTHER" id="PTHR40469:SF2">
    <property type="entry name" value="GALACTOSE-BINDING DOMAIN-LIKE SUPERFAMILY PROTEIN"/>
    <property type="match status" value="1"/>
</dbReference>